<feature type="transmembrane region" description="Helical" evidence="7">
    <location>
        <begin position="88"/>
        <end position="108"/>
    </location>
</feature>
<feature type="transmembrane region" description="Helical" evidence="7">
    <location>
        <begin position="189"/>
        <end position="211"/>
    </location>
</feature>
<proteinExistence type="inferred from homology"/>
<evidence type="ECO:0000256" key="2">
    <source>
        <dbReference type="ARBA" id="ARBA00022475"/>
    </source>
</evidence>
<dbReference type="OrthoDB" id="871140at2"/>
<keyword evidence="5 7" id="KW-1133">Transmembrane helix</keyword>
<keyword evidence="6 7" id="KW-0472">Membrane</keyword>
<reference evidence="9" key="1">
    <citation type="submission" date="2016-10" db="EMBL/GenBank/DDBJ databases">
        <authorList>
            <person name="Varghese N."/>
            <person name="Submissions S."/>
        </authorList>
    </citation>
    <scope>NUCLEOTIDE SEQUENCE [LARGE SCALE GENOMIC DNA]</scope>
    <source>
        <strain evidence="9">DSM 25811 / CCM 8410 / LMG 26954 / E90</strain>
    </source>
</reference>
<feature type="transmembrane region" description="Helical" evidence="7">
    <location>
        <begin position="49"/>
        <end position="68"/>
    </location>
</feature>
<dbReference type="Proteomes" id="UP000198757">
    <property type="component" value="Unassembled WGS sequence"/>
</dbReference>
<evidence type="ECO:0000256" key="7">
    <source>
        <dbReference type="SAM" id="Phobius"/>
    </source>
</evidence>
<dbReference type="GO" id="GO:0042158">
    <property type="term" value="P:lipoprotein biosynthetic process"/>
    <property type="evidence" value="ECO:0007669"/>
    <property type="project" value="InterPro"/>
</dbReference>
<keyword evidence="9" id="KW-1185">Reference proteome</keyword>
<protein>
    <submittedName>
        <fullName evidence="8">Prolipoprotein diacylglyceryltransferase</fullName>
    </submittedName>
</protein>
<dbReference type="PANTHER" id="PTHR30589">
    <property type="entry name" value="PROLIPOPROTEIN DIACYLGLYCERYL TRANSFERASE"/>
    <property type="match status" value="1"/>
</dbReference>
<keyword evidence="8" id="KW-0449">Lipoprotein</keyword>
<dbReference type="InterPro" id="IPR001640">
    <property type="entry name" value="Lgt"/>
</dbReference>
<keyword evidence="4 7" id="KW-0812">Transmembrane</keyword>
<feature type="transmembrane region" description="Helical" evidence="7">
    <location>
        <begin position="16"/>
        <end position="37"/>
    </location>
</feature>
<evidence type="ECO:0000256" key="3">
    <source>
        <dbReference type="ARBA" id="ARBA00022679"/>
    </source>
</evidence>
<name>A0A1G6SGU4_NIADE</name>
<dbReference type="GO" id="GO:0008961">
    <property type="term" value="F:phosphatidylglycerol-prolipoprotein diacylglyceryl transferase activity"/>
    <property type="evidence" value="ECO:0007669"/>
    <property type="project" value="InterPro"/>
</dbReference>
<feature type="transmembrane region" description="Helical" evidence="7">
    <location>
        <begin position="162"/>
        <end position="182"/>
    </location>
</feature>
<dbReference type="EMBL" id="FMZO01000006">
    <property type="protein sequence ID" value="SDD16003.1"/>
    <property type="molecule type" value="Genomic_DNA"/>
</dbReference>
<dbReference type="GO" id="GO:0005886">
    <property type="term" value="C:plasma membrane"/>
    <property type="evidence" value="ECO:0007669"/>
    <property type="project" value="InterPro"/>
</dbReference>
<gene>
    <name evidence="8" type="ORF">SAMN04487894_106222</name>
</gene>
<keyword evidence="3 8" id="KW-0808">Transferase</keyword>
<dbReference type="AlphaFoldDB" id="A0A1G6SGU4"/>
<evidence type="ECO:0000313" key="8">
    <source>
        <dbReference type="EMBL" id="SDD16003.1"/>
    </source>
</evidence>
<evidence type="ECO:0000256" key="6">
    <source>
        <dbReference type="ARBA" id="ARBA00023136"/>
    </source>
</evidence>
<dbReference type="RefSeq" id="WP_090390541.1">
    <property type="nucleotide sequence ID" value="NZ_FMZO01000006.1"/>
</dbReference>
<dbReference type="Pfam" id="PF01790">
    <property type="entry name" value="LGT"/>
    <property type="match status" value="1"/>
</dbReference>
<comment type="similarity">
    <text evidence="1">Belongs to the Lgt family.</text>
</comment>
<organism evidence="8 9">
    <name type="scientific">Niabella drilacis (strain DSM 25811 / CCM 8410 / CCUG 62505 / LMG 26954 / E90)</name>
    <dbReference type="NCBI Taxonomy" id="1285928"/>
    <lineage>
        <taxon>Bacteria</taxon>
        <taxon>Pseudomonadati</taxon>
        <taxon>Bacteroidota</taxon>
        <taxon>Chitinophagia</taxon>
        <taxon>Chitinophagales</taxon>
        <taxon>Chitinophagaceae</taxon>
        <taxon>Niabella</taxon>
    </lineage>
</organism>
<feature type="transmembrane region" description="Helical" evidence="7">
    <location>
        <begin position="120"/>
        <end position="142"/>
    </location>
</feature>
<evidence type="ECO:0000256" key="5">
    <source>
        <dbReference type="ARBA" id="ARBA00022989"/>
    </source>
</evidence>
<accession>A0A1G6SGU4</accession>
<keyword evidence="2" id="KW-1003">Cell membrane</keyword>
<evidence type="ECO:0000313" key="9">
    <source>
        <dbReference type="Proteomes" id="UP000198757"/>
    </source>
</evidence>
<sequence>MSLEFPVYLHFGAHRILLHMVTEIASFFIAFRFYLYLKRKQGDRIPGMNRLYILLGATFGALLGSRILGGLEDPAALAASAAPLRYFYMNKTVVGGFLGGLAGVEGMKKLIGEKQRSGDLYTYPIILGLIIGRIGCFSMGVYEETYGLPTDCFTGMNLGDGLLRHPVALYEIIFLLLLALVIRRTSLRFPVASGALFKIFMIGYLLFRFLLDFIKPHYTWPVGLSSIQIACLLGLLYYIRYIVQPKKLLIHHAGSSLHLL</sequence>
<dbReference type="PANTHER" id="PTHR30589:SF0">
    <property type="entry name" value="PHOSPHATIDYLGLYCEROL--PROLIPOPROTEIN DIACYLGLYCERYL TRANSFERASE"/>
    <property type="match status" value="1"/>
</dbReference>
<feature type="transmembrane region" description="Helical" evidence="7">
    <location>
        <begin position="217"/>
        <end position="239"/>
    </location>
</feature>
<evidence type="ECO:0000256" key="4">
    <source>
        <dbReference type="ARBA" id="ARBA00022692"/>
    </source>
</evidence>
<dbReference type="STRING" id="1285928.SAMN04487894_106222"/>
<evidence type="ECO:0000256" key="1">
    <source>
        <dbReference type="ARBA" id="ARBA00007150"/>
    </source>
</evidence>